<dbReference type="PANTHER" id="PTHR19965">
    <property type="entry name" value="RNA AND EXPORT FACTOR BINDING PROTEIN"/>
    <property type="match status" value="1"/>
</dbReference>
<dbReference type="RefSeq" id="XP_001832340.1">
    <property type="nucleotide sequence ID" value="XM_001832288.2"/>
</dbReference>
<reference evidence="5 6" key="1">
    <citation type="journal article" date="2010" name="Proc. Natl. Acad. Sci. U.S.A.">
        <title>Insights into evolution of multicellular fungi from the assembled chromosomes of the mushroom Coprinopsis cinerea (Coprinus cinereus).</title>
        <authorList>
            <person name="Stajich J.E."/>
            <person name="Wilke S.K."/>
            <person name="Ahren D."/>
            <person name="Au C.H."/>
            <person name="Birren B.W."/>
            <person name="Borodovsky M."/>
            <person name="Burns C."/>
            <person name="Canback B."/>
            <person name="Casselton L.A."/>
            <person name="Cheng C.K."/>
            <person name="Deng J."/>
            <person name="Dietrich F.S."/>
            <person name="Fargo D.C."/>
            <person name="Farman M.L."/>
            <person name="Gathman A.C."/>
            <person name="Goldberg J."/>
            <person name="Guigo R."/>
            <person name="Hoegger P.J."/>
            <person name="Hooker J.B."/>
            <person name="Huggins A."/>
            <person name="James T.Y."/>
            <person name="Kamada T."/>
            <person name="Kilaru S."/>
            <person name="Kodira C."/>
            <person name="Kues U."/>
            <person name="Kupfer D."/>
            <person name="Kwan H.S."/>
            <person name="Lomsadze A."/>
            <person name="Li W."/>
            <person name="Lilly W.W."/>
            <person name="Ma L.J."/>
            <person name="Mackey A.J."/>
            <person name="Manning G."/>
            <person name="Martin F."/>
            <person name="Muraguchi H."/>
            <person name="Natvig D.O."/>
            <person name="Palmerini H."/>
            <person name="Ramesh M.A."/>
            <person name="Rehmeyer C.J."/>
            <person name="Roe B.A."/>
            <person name="Shenoy N."/>
            <person name="Stanke M."/>
            <person name="Ter-Hovhannisyan V."/>
            <person name="Tunlid A."/>
            <person name="Velagapudi R."/>
            <person name="Vision T.J."/>
            <person name="Zeng Q."/>
            <person name="Zolan M.E."/>
            <person name="Pukkila P.J."/>
        </authorList>
    </citation>
    <scope>NUCLEOTIDE SEQUENCE [LARGE SCALE GENOMIC DNA]</scope>
    <source>
        <strain evidence="6">Okayama-7 / 130 / ATCC MYA-4618 / FGSC 9003</strain>
    </source>
</reference>
<feature type="compositionally biased region" description="Low complexity" evidence="3">
    <location>
        <begin position="165"/>
        <end position="179"/>
    </location>
</feature>
<gene>
    <name evidence="5" type="ORF">CC1G_07727</name>
</gene>
<dbReference type="PANTHER" id="PTHR19965:SF35">
    <property type="entry name" value="RNA ANNEALING PROTEIN YRA1"/>
    <property type="match status" value="1"/>
</dbReference>
<dbReference type="KEGG" id="cci:CC1G_07727"/>
<feature type="region of interest" description="Disordered" evidence="3">
    <location>
        <begin position="1"/>
        <end position="54"/>
    </location>
</feature>
<accession>A8NBY0</accession>
<dbReference type="GO" id="GO:0003729">
    <property type="term" value="F:mRNA binding"/>
    <property type="evidence" value="ECO:0007669"/>
    <property type="project" value="TreeGrafter"/>
</dbReference>
<dbReference type="GO" id="GO:0005634">
    <property type="term" value="C:nucleus"/>
    <property type="evidence" value="ECO:0007669"/>
    <property type="project" value="TreeGrafter"/>
</dbReference>
<feature type="compositionally biased region" description="Low complexity" evidence="3">
    <location>
        <begin position="215"/>
        <end position="229"/>
    </location>
</feature>
<dbReference type="OMA" id="NEFGPIK"/>
<feature type="compositionally biased region" description="Basic and acidic residues" evidence="3">
    <location>
        <begin position="1"/>
        <end position="11"/>
    </location>
</feature>
<evidence type="ECO:0000313" key="5">
    <source>
        <dbReference type="EMBL" id="EAU89501.1"/>
    </source>
</evidence>
<dbReference type="Pfam" id="PF13865">
    <property type="entry name" value="FoP_duplication"/>
    <property type="match status" value="1"/>
</dbReference>
<dbReference type="SMART" id="SM01218">
    <property type="entry name" value="FoP_duplication"/>
    <property type="match status" value="1"/>
</dbReference>
<keyword evidence="1 2" id="KW-0694">RNA-binding</keyword>
<dbReference type="PROSITE" id="PS50102">
    <property type="entry name" value="RRM"/>
    <property type="match status" value="1"/>
</dbReference>
<dbReference type="InterPro" id="IPR012677">
    <property type="entry name" value="Nucleotide-bd_a/b_plait_sf"/>
</dbReference>
<evidence type="ECO:0000256" key="1">
    <source>
        <dbReference type="ARBA" id="ARBA00022884"/>
    </source>
</evidence>
<dbReference type="EMBL" id="AACS02000009">
    <property type="protein sequence ID" value="EAU89501.1"/>
    <property type="molecule type" value="Genomic_DNA"/>
</dbReference>
<evidence type="ECO:0000256" key="3">
    <source>
        <dbReference type="SAM" id="MobiDB-lite"/>
    </source>
</evidence>
<dbReference type="InterPro" id="IPR025715">
    <property type="entry name" value="FoP_C"/>
</dbReference>
<dbReference type="STRING" id="240176.A8NBY0"/>
<organism evidence="5 6">
    <name type="scientific">Coprinopsis cinerea (strain Okayama-7 / 130 / ATCC MYA-4618 / FGSC 9003)</name>
    <name type="common">Inky cap fungus</name>
    <name type="synonym">Hormographiella aspergillata</name>
    <dbReference type="NCBI Taxonomy" id="240176"/>
    <lineage>
        <taxon>Eukaryota</taxon>
        <taxon>Fungi</taxon>
        <taxon>Dikarya</taxon>
        <taxon>Basidiomycota</taxon>
        <taxon>Agaricomycotina</taxon>
        <taxon>Agaricomycetes</taxon>
        <taxon>Agaricomycetidae</taxon>
        <taxon>Agaricales</taxon>
        <taxon>Agaricineae</taxon>
        <taxon>Psathyrellaceae</taxon>
        <taxon>Coprinopsis</taxon>
    </lineage>
</organism>
<dbReference type="OrthoDB" id="346839at2759"/>
<dbReference type="InterPro" id="IPR035979">
    <property type="entry name" value="RBD_domain_sf"/>
</dbReference>
<keyword evidence="6" id="KW-1185">Reference proteome</keyword>
<dbReference type="InterPro" id="IPR000504">
    <property type="entry name" value="RRM_dom"/>
</dbReference>
<feature type="domain" description="RRM" evidence="4">
    <location>
        <begin position="73"/>
        <end position="152"/>
    </location>
</feature>
<dbReference type="SUPFAM" id="SSF54928">
    <property type="entry name" value="RNA-binding domain, RBD"/>
    <property type="match status" value="1"/>
</dbReference>
<comment type="caution">
    <text evidence="5">The sequence shown here is derived from an EMBL/GenBank/DDBJ whole genome shotgun (WGS) entry which is preliminary data.</text>
</comment>
<protein>
    <submittedName>
        <fullName evidence="5">RNA annealing factor</fullName>
    </submittedName>
</protein>
<evidence type="ECO:0000256" key="2">
    <source>
        <dbReference type="PROSITE-ProRule" id="PRU00176"/>
    </source>
</evidence>
<dbReference type="InParanoid" id="A8NBY0"/>
<feature type="region of interest" description="Disordered" evidence="3">
    <location>
        <begin position="165"/>
        <end position="229"/>
    </location>
</feature>
<dbReference type="Proteomes" id="UP000001861">
    <property type="component" value="Unassembled WGS sequence"/>
</dbReference>
<dbReference type="FunCoup" id="A8NBY0">
    <property type="interactions" value="569"/>
</dbReference>
<dbReference type="AlphaFoldDB" id="A8NBY0"/>
<dbReference type="InterPro" id="IPR051229">
    <property type="entry name" value="ALYREF_mRNA_export"/>
</dbReference>
<proteinExistence type="predicted"/>
<dbReference type="Pfam" id="PF00076">
    <property type="entry name" value="RRM_1"/>
    <property type="match status" value="1"/>
</dbReference>
<feature type="compositionally biased region" description="Low complexity" evidence="3">
    <location>
        <begin position="43"/>
        <end position="54"/>
    </location>
</feature>
<dbReference type="eggNOG" id="KOG0533">
    <property type="taxonomic scope" value="Eukaryota"/>
</dbReference>
<dbReference type="VEuPathDB" id="FungiDB:CC1G_07727"/>
<sequence>MASMDMDKSLDEIIASKPKGGRRGGAGGAARRRSTGRQQILGKAAPAPAQKTRAAAAAVQPGKVTAAQPALADKIIVSNLPIDVNEAQVKELFASTVGPLRDVTLHYDANGKSKGVAAVHFSRKGDANKAYTQYNNRLIDGKRPMKIEIVVDPIKAVPLSARVAPPAAAAPAATRGGPAARRRRGGRGGGAGAKRSERPQKTAADLDAEMEDYTAAASAPAAAPAAAAA</sequence>
<dbReference type="GeneID" id="6008824"/>
<dbReference type="Gene3D" id="3.30.70.330">
    <property type="match status" value="1"/>
</dbReference>
<dbReference type="SMART" id="SM00360">
    <property type="entry name" value="RRM"/>
    <property type="match status" value="1"/>
</dbReference>
<name>A8NBY0_COPC7</name>
<evidence type="ECO:0000313" key="6">
    <source>
        <dbReference type="Proteomes" id="UP000001861"/>
    </source>
</evidence>
<evidence type="ECO:0000259" key="4">
    <source>
        <dbReference type="PROSITE" id="PS50102"/>
    </source>
</evidence>